<evidence type="ECO:0000256" key="2">
    <source>
        <dbReference type="SAM" id="SignalP"/>
    </source>
</evidence>
<protein>
    <recommendedName>
        <fullName evidence="5">Mucin-associated surface protein (MASP)</fullName>
    </recommendedName>
</protein>
<dbReference type="AlphaFoldDB" id="A0A1X0NH23"/>
<reference evidence="3 4" key="1">
    <citation type="submission" date="2017-03" db="EMBL/GenBank/DDBJ databases">
        <title>An alternative strategy for trypanosome survival in the mammalian bloodstream revealed through genome and transcriptome analysis of the ubiquitous bovine parasite Trypanosoma (Megatrypanum) theileri.</title>
        <authorList>
            <person name="Kelly S."/>
            <person name="Ivens A."/>
            <person name="Mott A."/>
            <person name="O'Neill E."/>
            <person name="Emms D."/>
            <person name="Macleod O."/>
            <person name="Voorheis P."/>
            <person name="Matthews J."/>
            <person name="Matthews K."/>
            <person name="Carrington M."/>
        </authorList>
    </citation>
    <scope>NUCLEOTIDE SEQUENCE [LARGE SCALE GENOMIC DNA]</scope>
    <source>
        <strain evidence="3">Edinburgh</strain>
    </source>
</reference>
<evidence type="ECO:0000313" key="4">
    <source>
        <dbReference type="Proteomes" id="UP000192257"/>
    </source>
</evidence>
<feature type="compositionally biased region" description="Low complexity" evidence="1">
    <location>
        <begin position="279"/>
        <end position="296"/>
    </location>
</feature>
<evidence type="ECO:0008006" key="5">
    <source>
        <dbReference type="Google" id="ProtNLM"/>
    </source>
</evidence>
<feature type="non-terminal residue" evidence="3">
    <location>
        <position position="303"/>
    </location>
</feature>
<feature type="compositionally biased region" description="Basic and acidic residues" evidence="1">
    <location>
        <begin position="103"/>
        <end position="123"/>
    </location>
</feature>
<organism evidence="3 4">
    <name type="scientific">Trypanosoma theileri</name>
    <dbReference type="NCBI Taxonomy" id="67003"/>
    <lineage>
        <taxon>Eukaryota</taxon>
        <taxon>Discoba</taxon>
        <taxon>Euglenozoa</taxon>
        <taxon>Kinetoplastea</taxon>
        <taxon>Metakinetoplastina</taxon>
        <taxon>Trypanosomatida</taxon>
        <taxon>Trypanosomatidae</taxon>
        <taxon>Trypanosoma</taxon>
    </lineage>
</organism>
<gene>
    <name evidence="3" type="ORF">TM35_000531210</name>
</gene>
<feature type="compositionally biased region" description="Pro residues" evidence="1">
    <location>
        <begin position="244"/>
        <end position="262"/>
    </location>
</feature>
<proteinExistence type="predicted"/>
<evidence type="ECO:0000313" key="3">
    <source>
        <dbReference type="EMBL" id="ORC83937.1"/>
    </source>
</evidence>
<sequence length="303" mass="31406">MTKAVMVRCYLLCLLTLALCCACGLVLADSPKASDALIKPSTVGVPSLVRRVIPAQEDGGWLLHTDDDHQEGEEGYETSNCDVNSDSHGCRTTVVPHGSGGGKEPKEQKTDENEEELKRRQELDQADSELEISQASHLVNKHNGAKENKPLSVSEPQVAEVSLVSSQSPPDQRAKQLSSRSSDAPEEPTKLVSKLSRETNTDNTLNSGRVEPGSVGVPGQVGESSGGSSGGSSGSSSSSAASHPSPPTHNNPTPGDPEPAIPTPASTPVDGSSVAAADGQTGNSGNNTTGETTSNQRNEAPQP</sequence>
<dbReference type="EMBL" id="NBCO01000053">
    <property type="protein sequence ID" value="ORC83937.1"/>
    <property type="molecule type" value="Genomic_DNA"/>
</dbReference>
<feature type="compositionally biased region" description="Polar residues" evidence="1">
    <location>
        <begin position="77"/>
        <end position="87"/>
    </location>
</feature>
<feature type="compositionally biased region" description="Low complexity" evidence="1">
    <location>
        <begin position="234"/>
        <end position="243"/>
    </location>
</feature>
<feature type="signal peptide" evidence="2">
    <location>
        <begin position="1"/>
        <end position="28"/>
    </location>
</feature>
<dbReference type="RefSeq" id="XP_028878003.1">
    <property type="nucleotide sequence ID" value="XM_029030706.1"/>
</dbReference>
<feature type="compositionally biased region" description="Low complexity" evidence="1">
    <location>
        <begin position="210"/>
        <end position="223"/>
    </location>
</feature>
<dbReference type="Proteomes" id="UP000192257">
    <property type="component" value="Unassembled WGS sequence"/>
</dbReference>
<comment type="caution">
    <text evidence="3">The sequence shown here is derived from an EMBL/GenBank/DDBJ whole genome shotgun (WGS) entry which is preliminary data.</text>
</comment>
<evidence type="ECO:0000256" key="1">
    <source>
        <dbReference type="SAM" id="MobiDB-lite"/>
    </source>
</evidence>
<feature type="chain" id="PRO_5012122897" description="Mucin-associated surface protein (MASP)" evidence="2">
    <location>
        <begin position="29"/>
        <end position="303"/>
    </location>
</feature>
<dbReference type="GeneID" id="39990486"/>
<dbReference type="VEuPathDB" id="TriTrypDB:TM35_000531210"/>
<keyword evidence="2" id="KW-0732">Signal</keyword>
<name>A0A1X0NH23_9TRYP</name>
<feature type="region of interest" description="Disordered" evidence="1">
    <location>
        <begin position="139"/>
        <end position="303"/>
    </location>
</feature>
<keyword evidence="4" id="KW-1185">Reference proteome</keyword>
<feature type="compositionally biased region" description="Gly residues" evidence="1">
    <location>
        <begin position="224"/>
        <end position="233"/>
    </location>
</feature>
<feature type="region of interest" description="Disordered" evidence="1">
    <location>
        <begin position="60"/>
        <end position="127"/>
    </location>
</feature>
<accession>A0A1X0NH23</accession>
<feature type="compositionally biased region" description="Polar residues" evidence="1">
    <location>
        <begin position="163"/>
        <end position="182"/>
    </location>
</feature>